<name>A0A2P5BQB6_PARAD</name>
<gene>
    <name evidence="1" type="ORF">PanWU01x14_220090</name>
</gene>
<evidence type="ECO:0000313" key="2">
    <source>
        <dbReference type="Proteomes" id="UP000237105"/>
    </source>
</evidence>
<dbReference type="EMBL" id="JXTB01000239">
    <property type="protein sequence ID" value="PON50998.1"/>
    <property type="molecule type" value="Genomic_DNA"/>
</dbReference>
<dbReference type="AlphaFoldDB" id="A0A2P5BQB6"/>
<accession>A0A2P5BQB6</accession>
<keyword evidence="2" id="KW-1185">Reference proteome</keyword>
<comment type="caution">
    <text evidence="1">The sequence shown here is derived from an EMBL/GenBank/DDBJ whole genome shotgun (WGS) entry which is preliminary data.</text>
</comment>
<evidence type="ECO:0000313" key="1">
    <source>
        <dbReference type="EMBL" id="PON50998.1"/>
    </source>
</evidence>
<sequence length="76" mass="8882">MSLWNQIWEIEDAKEHWRLVVDLEQRTHLRVAKMGLVGVGIVRDEATIPIRLLVSRGANLRWLRHTMRQGDALAKK</sequence>
<organism evidence="1 2">
    <name type="scientific">Parasponia andersonii</name>
    <name type="common">Sponia andersonii</name>
    <dbReference type="NCBI Taxonomy" id="3476"/>
    <lineage>
        <taxon>Eukaryota</taxon>
        <taxon>Viridiplantae</taxon>
        <taxon>Streptophyta</taxon>
        <taxon>Embryophyta</taxon>
        <taxon>Tracheophyta</taxon>
        <taxon>Spermatophyta</taxon>
        <taxon>Magnoliopsida</taxon>
        <taxon>eudicotyledons</taxon>
        <taxon>Gunneridae</taxon>
        <taxon>Pentapetalae</taxon>
        <taxon>rosids</taxon>
        <taxon>fabids</taxon>
        <taxon>Rosales</taxon>
        <taxon>Cannabaceae</taxon>
        <taxon>Parasponia</taxon>
    </lineage>
</organism>
<protein>
    <submittedName>
        <fullName evidence="1">Uncharacterized protein</fullName>
    </submittedName>
</protein>
<proteinExistence type="predicted"/>
<reference evidence="2" key="1">
    <citation type="submission" date="2016-06" db="EMBL/GenBank/DDBJ databases">
        <title>Parallel loss of symbiosis genes in relatives of nitrogen-fixing non-legume Parasponia.</title>
        <authorList>
            <person name="Van Velzen R."/>
            <person name="Holmer R."/>
            <person name="Bu F."/>
            <person name="Rutten L."/>
            <person name="Van Zeijl A."/>
            <person name="Liu W."/>
            <person name="Santuari L."/>
            <person name="Cao Q."/>
            <person name="Sharma T."/>
            <person name="Shen D."/>
            <person name="Roswanjaya Y."/>
            <person name="Wardhani T."/>
            <person name="Kalhor M.S."/>
            <person name="Jansen J."/>
            <person name="Van den Hoogen J."/>
            <person name="Gungor B."/>
            <person name="Hartog M."/>
            <person name="Hontelez J."/>
            <person name="Verver J."/>
            <person name="Yang W.-C."/>
            <person name="Schijlen E."/>
            <person name="Repin R."/>
            <person name="Schilthuizen M."/>
            <person name="Schranz E."/>
            <person name="Heidstra R."/>
            <person name="Miyata K."/>
            <person name="Fedorova E."/>
            <person name="Kohlen W."/>
            <person name="Bisseling T."/>
            <person name="Smit S."/>
            <person name="Geurts R."/>
        </authorList>
    </citation>
    <scope>NUCLEOTIDE SEQUENCE [LARGE SCALE GENOMIC DNA]</scope>
    <source>
        <strain evidence="2">cv. WU1-14</strain>
    </source>
</reference>
<dbReference type="Proteomes" id="UP000237105">
    <property type="component" value="Unassembled WGS sequence"/>
</dbReference>